<evidence type="ECO:0000313" key="3">
    <source>
        <dbReference type="Proteomes" id="UP000179243"/>
    </source>
</evidence>
<protein>
    <recommendedName>
        <fullName evidence="4">Flagellar assembly protein T C-terminal domain-containing protein</fullName>
    </recommendedName>
</protein>
<proteinExistence type="predicted"/>
<accession>A0A1F7F4H5</accession>
<comment type="caution">
    <text evidence="2">The sequence shown here is derived from an EMBL/GenBank/DDBJ whole genome shotgun (WGS) entry which is preliminary data.</text>
</comment>
<gene>
    <name evidence="2" type="ORF">A2519_19335</name>
</gene>
<evidence type="ECO:0000256" key="1">
    <source>
        <dbReference type="SAM" id="SignalP"/>
    </source>
</evidence>
<dbReference type="EMBL" id="MFYX01000125">
    <property type="protein sequence ID" value="OGK01478.1"/>
    <property type="molecule type" value="Genomic_DNA"/>
</dbReference>
<name>A0A1F7F4H5_UNCRA</name>
<dbReference type="Proteomes" id="UP000179243">
    <property type="component" value="Unassembled WGS sequence"/>
</dbReference>
<evidence type="ECO:0008006" key="4">
    <source>
        <dbReference type="Google" id="ProtNLM"/>
    </source>
</evidence>
<feature type="signal peptide" evidence="1">
    <location>
        <begin position="1"/>
        <end position="25"/>
    </location>
</feature>
<reference evidence="2 3" key="1">
    <citation type="journal article" date="2016" name="Nat. Commun.">
        <title>Thousands of microbial genomes shed light on interconnected biogeochemical processes in an aquifer system.</title>
        <authorList>
            <person name="Anantharaman K."/>
            <person name="Brown C.T."/>
            <person name="Hug L.A."/>
            <person name="Sharon I."/>
            <person name="Castelle C.J."/>
            <person name="Probst A.J."/>
            <person name="Thomas B.C."/>
            <person name="Singh A."/>
            <person name="Wilkins M.J."/>
            <person name="Karaoz U."/>
            <person name="Brodie E.L."/>
            <person name="Williams K.H."/>
            <person name="Hubbard S.S."/>
            <person name="Banfield J.F."/>
        </authorList>
    </citation>
    <scope>NUCLEOTIDE SEQUENCE [LARGE SCALE GENOMIC DNA]</scope>
</reference>
<organism evidence="2 3">
    <name type="scientific">Candidatus Raymondbacteria bacterium RIFOXYD12_FULL_49_13</name>
    <dbReference type="NCBI Taxonomy" id="1817890"/>
    <lineage>
        <taxon>Bacteria</taxon>
        <taxon>Raymondiibacteriota</taxon>
    </lineage>
</organism>
<feature type="chain" id="PRO_5009528410" description="Flagellar assembly protein T C-terminal domain-containing protein" evidence="1">
    <location>
        <begin position="26"/>
        <end position="276"/>
    </location>
</feature>
<keyword evidence="1" id="KW-0732">Signal</keyword>
<sequence length="276" mass="28974">MKSRFIQTSAAITAVVCLICGTAFAQIGGSVDWVNRVVKAKGIGAVNPNMPESAARPGAIRAAKQVALRDALELIKGLQLNSTTTIANGMTENDAINTSISGFVKGFQFEPNPHYMSDGTVEIEVTIPIDGVSGLGSALFGGSVELVPEKPSTTFAPSGAPAKGFTGLIIDAKGLAIKPALMPRITDEKDKEIYGSAYVSRDFAVKFGMCGYAKDIADAQKRTDRIGASPFVVKALKAAGPNKTDIVVSNDNAATIMSTAQNMKFLSECRVIVLID</sequence>
<dbReference type="AlphaFoldDB" id="A0A1F7F4H5"/>
<evidence type="ECO:0000313" key="2">
    <source>
        <dbReference type="EMBL" id="OGK01478.1"/>
    </source>
</evidence>